<keyword evidence="2" id="KW-1185">Reference proteome</keyword>
<sequence>MPDQTPVDEFVSLAEYCAHVEPAARQRAEDLNASYQLSHEALAMRHARTLSALRTVWASRRRHQKRASDMLAEVGMQPPAQVIETPEANMADATSPDCHPDGQVRDLAAEVARLRARITELEAQQQPRVITDPEELDELPVGSVVLDAYGDVWALGSEGCKWYAANTDRQGYGSVEVFTPGKPMTVLHIPAQEGQADV</sequence>
<organism evidence="1 2">
    <name type="scientific">Nocardia farcinica (strain IFM 10152)</name>
    <dbReference type="NCBI Taxonomy" id="247156"/>
    <lineage>
        <taxon>Bacteria</taxon>
        <taxon>Bacillati</taxon>
        <taxon>Actinomycetota</taxon>
        <taxon>Actinomycetes</taxon>
        <taxon>Mycobacteriales</taxon>
        <taxon>Nocardiaceae</taxon>
        <taxon>Nocardia</taxon>
    </lineage>
</organism>
<name>Q5YSK2_NOCFA</name>
<evidence type="ECO:0000313" key="2">
    <source>
        <dbReference type="Proteomes" id="UP000006820"/>
    </source>
</evidence>
<dbReference type="Proteomes" id="UP000006820">
    <property type="component" value="Chromosome"/>
</dbReference>
<dbReference type="STRING" id="247156.NFA_39910"/>
<accession>Q5YSK2</accession>
<dbReference type="RefSeq" id="WP_011210524.1">
    <property type="nucleotide sequence ID" value="NC_006361.1"/>
</dbReference>
<dbReference type="HOGENOM" id="CLU_1376916_0_0_11"/>
<dbReference type="AlphaFoldDB" id="Q5YSK2"/>
<reference evidence="1 2" key="1">
    <citation type="journal article" date="2004" name="Proc. Natl. Acad. Sci. U.S.A.">
        <title>The complete genomic sequence of Nocardia farcinica IFM 10152.</title>
        <authorList>
            <person name="Ishikawa J."/>
            <person name="Yamashita A."/>
            <person name="Mikami Y."/>
            <person name="Hoshino Y."/>
            <person name="Kurita H."/>
            <person name="Hotta K."/>
            <person name="Shiba T."/>
            <person name="Hattori M."/>
        </authorList>
    </citation>
    <scope>NUCLEOTIDE SEQUENCE [LARGE SCALE GENOMIC DNA]</scope>
    <source>
        <strain evidence="1 2">IFM 10152</strain>
    </source>
</reference>
<proteinExistence type="predicted"/>
<dbReference type="EMBL" id="AP006618">
    <property type="protein sequence ID" value="BAD58839.1"/>
    <property type="molecule type" value="Genomic_DNA"/>
</dbReference>
<protein>
    <submittedName>
        <fullName evidence="1">Uncharacterized protein</fullName>
    </submittedName>
</protein>
<dbReference type="GeneID" id="61134656"/>
<gene>
    <name evidence="1" type="ordered locus">NFA_39910</name>
</gene>
<dbReference type="KEGG" id="nfa:NFA_39910"/>
<evidence type="ECO:0000313" key="1">
    <source>
        <dbReference type="EMBL" id="BAD58839.1"/>
    </source>
</evidence>